<sequence>MESSNFSGASGFEVNNSNFIQFHGNNIYFCHCSDDIMDSSSRFRIPGTHRAIPARYVPSTSNHEGVQQPLVDSGSPQTGQNNDARVQAASRWIDEGPYPSCSFCRACGAQLLAPPQSSAYANPGHENLRPMIYAYQRIESAVNHSPSELTVPLQNPVAYSSEPSNQPRERSIHFDLGIQEYHVPDHNSYDPYTEQCIQNSRLRHSLEWHYTVLGLDPDTDIDEPEAIESSPLHKTSEPASSPVGLEATTAKWSHFPELPEDSFSDSDYCPEPVTPVKQASPLSNTEKVKATLDFLRSLPRFLLRQFLETLFDSEDGDVKNFTSVFMASTGYMKVLDIWWNKVANDKDSSLRTWVIEKAGDICGQEASWLTNQASEGPNYHIAQSLRLRAKDVSVDTINNFRLSTLTSTYNEALPSFQSILKSMIAKEGPQNQDQSSKEQYYQKDAGRTMITSIVLNLRSHKTNYHAAMNSLLFWDNRVPKRLIQALNHFGITASHSFQACAIGYLSQSALKLAQLAANDPQKLKLLPYDNFNWVSNAWETSALHGNVTHDQVSALLIIMPTLDGLTAADVSRVSAFQETEGTRHRHSSHRALINIMPSSMDQKTFRLNAIAHVQQILTEEIQSLSCYQNSVPVISDPSALPCMKTEEYYLPTLDQEQGSTHGNMVVLEHYFGDILKIPKSVFETTMFTVLGDRLTTARDRAAQDQRAVDCSKHRFDHLSSIALTSGLMHFCLNFIHAIGGTWWAGKDGIKGLISLATLLDNLPNRSEINLRKVDYYAWQRFLDTILRALIVKAFMSALNILDTKELASDLIIQSIPTPSHLSDIATQIVDRFLVPSLSWLEADGVKTIPGSTESGNAVLLMHDLMSLHEMLHAIKHGHPERTLRMIKFWTPMFYSAGSYNYANESMELLHNVIHDWPTSYASVAVGGMFVTTSGRAGGFKPTDLHVEHLNDRIKERAHGSNATPRILEKVTPAMGHIQKLTDQLFYDLGVEQQNQKHSHVEQHKDVEILVQYLVNNNIFNFSQDTPTPHVPIDLFREGLHKLAGRDGGHQKHLDRHSLRLRTRHHDSYADSVLQVNTTEDSVDMVSTRGETARNTGGTQEDWQIYGKALEEIDSDGD</sequence>
<feature type="region of interest" description="Disordered" evidence="1">
    <location>
        <begin position="54"/>
        <end position="83"/>
    </location>
</feature>
<dbReference type="Proteomes" id="UP001213000">
    <property type="component" value="Unassembled WGS sequence"/>
</dbReference>
<dbReference type="Pfam" id="PF20231">
    <property type="entry name" value="DUF6589"/>
    <property type="match status" value="1"/>
</dbReference>
<dbReference type="AlphaFoldDB" id="A0AAD5VRD3"/>
<evidence type="ECO:0000313" key="3">
    <source>
        <dbReference type="EMBL" id="KAJ3567632.1"/>
    </source>
</evidence>
<organism evidence="3 4">
    <name type="scientific">Leucocoprinus birnbaumii</name>
    <dbReference type="NCBI Taxonomy" id="56174"/>
    <lineage>
        <taxon>Eukaryota</taxon>
        <taxon>Fungi</taxon>
        <taxon>Dikarya</taxon>
        <taxon>Basidiomycota</taxon>
        <taxon>Agaricomycotina</taxon>
        <taxon>Agaricomycetes</taxon>
        <taxon>Agaricomycetidae</taxon>
        <taxon>Agaricales</taxon>
        <taxon>Agaricineae</taxon>
        <taxon>Agaricaceae</taxon>
        <taxon>Leucocoprinus</taxon>
    </lineage>
</organism>
<dbReference type="InterPro" id="IPR046496">
    <property type="entry name" value="DUF6589"/>
</dbReference>
<proteinExistence type="predicted"/>
<reference evidence="3" key="1">
    <citation type="submission" date="2022-07" db="EMBL/GenBank/DDBJ databases">
        <title>Genome Sequence of Leucocoprinus birnbaumii.</title>
        <authorList>
            <person name="Buettner E."/>
        </authorList>
    </citation>
    <scope>NUCLEOTIDE SEQUENCE</scope>
    <source>
        <strain evidence="3">VT141</strain>
    </source>
</reference>
<evidence type="ECO:0000313" key="4">
    <source>
        <dbReference type="Proteomes" id="UP001213000"/>
    </source>
</evidence>
<evidence type="ECO:0000259" key="2">
    <source>
        <dbReference type="Pfam" id="PF20231"/>
    </source>
</evidence>
<name>A0AAD5VRD3_9AGAR</name>
<evidence type="ECO:0000256" key="1">
    <source>
        <dbReference type="SAM" id="MobiDB-lite"/>
    </source>
</evidence>
<protein>
    <recommendedName>
        <fullName evidence="2">DUF6589 domain-containing protein</fullName>
    </recommendedName>
</protein>
<feature type="region of interest" description="Disordered" evidence="1">
    <location>
        <begin position="219"/>
        <end position="243"/>
    </location>
</feature>
<keyword evidence="4" id="KW-1185">Reference proteome</keyword>
<feature type="compositionally biased region" description="Polar residues" evidence="1">
    <location>
        <begin position="74"/>
        <end position="83"/>
    </location>
</feature>
<gene>
    <name evidence="3" type="ORF">NP233_g6233</name>
</gene>
<feature type="domain" description="DUF6589" evidence="2">
    <location>
        <begin position="591"/>
        <end position="997"/>
    </location>
</feature>
<comment type="caution">
    <text evidence="3">The sequence shown here is derived from an EMBL/GenBank/DDBJ whole genome shotgun (WGS) entry which is preliminary data.</text>
</comment>
<dbReference type="EMBL" id="JANIEX010000399">
    <property type="protein sequence ID" value="KAJ3567632.1"/>
    <property type="molecule type" value="Genomic_DNA"/>
</dbReference>
<accession>A0AAD5VRD3</accession>